<evidence type="ECO:0000313" key="2">
    <source>
        <dbReference type="Proteomes" id="UP000051380"/>
    </source>
</evidence>
<evidence type="ECO:0000313" key="1">
    <source>
        <dbReference type="EMBL" id="KRP85806.1"/>
    </source>
</evidence>
<dbReference type="AlphaFoldDB" id="A0A0R3BTN9"/>
<gene>
    <name evidence="1" type="ORF">AOQ72_03930</name>
</gene>
<organism evidence="1 2">
    <name type="scientific">Bradyrhizobium yuanmingense</name>
    <dbReference type="NCBI Taxonomy" id="108015"/>
    <lineage>
        <taxon>Bacteria</taxon>
        <taxon>Pseudomonadati</taxon>
        <taxon>Pseudomonadota</taxon>
        <taxon>Alphaproteobacteria</taxon>
        <taxon>Hyphomicrobiales</taxon>
        <taxon>Nitrobacteraceae</taxon>
        <taxon>Bradyrhizobium</taxon>
    </lineage>
</organism>
<dbReference type="EMBL" id="LJYF01000051">
    <property type="protein sequence ID" value="KRP85806.1"/>
    <property type="molecule type" value="Genomic_DNA"/>
</dbReference>
<reference evidence="1 2" key="1">
    <citation type="submission" date="2015-09" db="EMBL/GenBank/DDBJ databases">
        <title>Draft Genome Sequence of the Strain BR 3267 (Bradyrhizobium yuanmingense) recommended as inoculant for cowpea in Brazil.</title>
        <authorList>
            <person name="Simoes-Araujo J.L."/>
            <person name="Zilli J.E."/>
        </authorList>
    </citation>
    <scope>NUCLEOTIDE SEQUENCE [LARGE SCALE GENOMIC DNA]</scope>
    <source>
        <strain evidence="1 2">BR3267</strain>
    </source>
</reference>
<dbReference type="Proteomes" id="UP000051380">
    <property type="component" value="Unassembled WGS sequence"/>
</dbReference>
<sequence>MLTQLSSLIPTQRPAQLLGHADEYARSGVAHYVSAMSDRRSGLHASLLFMAISSRSADEK</sequence>
<proteinExistence type="predicted"/>
<accession>A0A0R3BTN9</accession>
<name>A0A0R3BTN9_9BRAD</name>
<protein>
    <submittedName>
        <fullName evidence="1">Uncharacterized protein</fullName>
    </submittedName>
</protein>
<comment type="caution">
    <text evidence="1">The sequence shown here is derived from an EMBL/GenBank/DDBJ whole genome shotgun (WGS) entry which is preliminary data.</text>
</comment>